<evidence type="ECO:0000256" key="1">
    <source>
        <dbReference type="ARBA" id="ARBA00009972"/>
    </source>
</evidence>
<protein>
    <submittedName>
        <fullName evidence="4">Thimidylate synthase</fullName>
    </submittedName>
</protein>
<gene>
    <name evidence="4" type="ORF">SEA_ZENON_78</name>
</gene>
<sequence>MNDADTLISTTLTHVMNQGMYIATEKDSSWELCDYQTIPMTDIRSRIFTNPNRPLNIVTAVARFTWLVAGNNRVEDIAFYEPKVRNFSDDKLTVPGSDYGLRIFQPRPGLNQIEGVVERLRHSPYSRQAAAVVWQPEDAVRQSGDIPCTFGMFFRLRPCPDGEHAYALHMTTVMRSNNAFRILPFNVFEFTMLHELVAAELGVGLGSYKVWAASMHAYDNPRETPATRAIADGEVSESITMDPMPQQENSPLGTDPLVCARHLAILEASLRHACDEDEYGSIVLEAFNVLPNYWLDLFGVLAAWGAAKRNWGPQYSMISNSDIRDLTAAVCQKV</sequence>
<organism evidence="4 5">
    <name type="scientific">Mycobacterium phage Zenon</name>
    <dbReference type="NCBI Taxonomy" id="1983573"/>
    <lineage>
        <taxon>Viruses</taxon>
        <taxon>Duplodnaviria</taxon>
        <taxon>Heunggongvirae</taxon>
        <taxon>Uroviricota</taxon>
        <taxon>Caudoviricetes</taxon>
        <taxon>Papyrusvirus</taxon>
        <taxon>Papyrusvirus send513</taxon>
    </lineage>
</organism>
<dbReference type="SUPFAM" id="SSF55831">
    <property type="entry name" value="Thymidylate synthase/dCMP hydroxymethylase"/>
    <property type="match status" value="1"/>
</dbReference>
<accession>A0A1Z1LWV9</accession>
<name>A0A1Z1LWV9_9CAUD</name>
<comment type="similarity">
    <text evidence="1">Belongs to the thymidylate synthase family.</text>
</comment>
<evidence type="ECO:0000313" key="4">
    <source>
        <dbReference type="EMBL" id="ARW57163.1"/>
    </source>
</evidence>
<keyword evidence="2" id="KW-0808">Transferase</keyword>
<dbReference type="Proteomes" id="UP000226152">
    <property type="component" value="Segment"/>
</dbReference>
<dbReference type="EMBL" id="KY969628">
    <property type="protein sequence ID" value="ARW57163.1"/>
    <property type="molecule type" value="Genomic_DNA"/>
</dbReference>
<feature type="domain" description="Thymidylate synthase/dCMP hydroxymethylase" evidence="3">
    <location>
        <begin position="55"/>
        <end position="222"/>
    </location>
</feature>
<dbReference type="Pfam" id="PF00303">
    <property type="entry name" value="Thymidylat_synt"/>
    <property type="match status" value="1"/>
</dbReference>
<evidence type="ECO:0000259" key="3">
    <source>
        <dbReference type="Pfam" id="PF00303"/>
    </source>
</evidence>
<evidence type="ECO:0000313" key="5">
    <source>
        <dbReference type="Proteomes" id="UP000226152"/>
    </source>
</evidence>
<evidence type="ECO:0000256" key="2">
    <source>
        <dbReference type="ARBA" id="ARBA00022679"/>
    </source>
</evidence>
<proteinExistence type="inferred from homology"/>
<reference evidence="4 5" key="1">
    <citation type="submission" date="2017-04" db="EMBL/GenBank/DDBJ databases">
        <authorList>
            <person name="Beal Z."/>
            <person name="Bishop J."/>
            <person name="Caballero I.A."/>
            <person name="Carroll K."/>
            <person name="Carter B."/>
            <person name="Drexel-Harmon C."/>
            <person name="Henderson C."/>
            <person name="LaPlante K."/>
            <person name="Laytart J."/>
            <person name="Mills M."/>
            <person name="Zegers G."/>
            <person name="Page S.T."/>
            <person name="Bradley K.W."/>
            <person name="Asai D.J."/>
            <person name="Bowman C.A."/>
            <person name="Russell D.A."/>
            <person name="Pope W.H."/>
            <person name="Jacobs-Sera D."/>
            <person name="Hendrix R.W."/>
            <person name="Hatfull G.F."/>
        </authorList>
    </citation>
    <scope>NUCLEOTIDE SEQUENCE [LARGE SCALE GENOMIC DNA]</scope>
</reference>
<dbReference type="InterPro" id="IPR036926">
    <property type="entry name" value="Thymidate_synth/dCMP_Mease_sf"/>
</dbReference>
<dbReference type="InterPro" id="IPR023451">
    <property type="entry name" value="Thymidate_synth/dCMP_Mease_dom"/>
</dbReference>
<dbReference type="GO" id="GO:0016740">
    <property type="term" value="F:transferase activity"/>
    <property type="evidence" value="ECO:0007669"/>
    <property type="project" value="UniProtKB-KW"/>
</dbReference>
<dbReference type="Gene3D" id="3.30.572.10">
    <property type="entry name" value="Thymidylate synthase/dCMP hydroxymethylase domain"/>
    <property type="match status" value="1"/>
</dbReference>